<dbReference type="Pfam" id="PF21694">
    <property type="entry name" value="DNA_pol3_delta_C"/>
    <property type="match status" value="1"/>
</dbReference>
<dbReference type="InterPro" id="IPR010372">
    <property type="entry name" value="DNA_pol3_delta_N"/>
</dbReference>
<dbReference type="Pfam" id="PF06144">
    <property type="entry name" value="DNA_pol3_delta"/>
    <property type="match status" value="1"/>
</dbReference>
<dbReference type="NCBIfam" id="TIGR01128">
    <property type="entry name" value="holA"/>
    <property type="match status" value="1"/>
</dbReference>
<evidence type="ECO:0000256" key="1">
    <source>
        <dbReference type="ARBA" id="ARBA00012417"/>
    </source>
</evidence>
<dbReference type="PANTHER" id="PTHR34388">
    <property type="entry name" value="DNA POLYMERASE III SUBUNIT DELTA"/>
    <property type="match status" value="1"/>
</dbReference>
<evidence type="ECO:0000256" key="8">
    <source>
        <dbReference type="ARBA" id="ARBA00049244"/>
    </source>
</evidence>
<accession>A0A7Z9C3K8</accession>
<dbReference type="Proteomes" id="UP000182190">
    <property type="component" value="Unassembled WGS sequence"/>
</dbReference>
<keyword evidence="6" id="KW-0239">DNA-directed DNA polymerase</keyword>
<dbReference type="GO" id="GO:0003887">
    <property type="term" value="F:DNA-directed DNA polymerase activity"/>
    <property type="evidence" value="ECO:0007669"/>
    <property type="project" value="UniProtKB-KW"/>
</dbReference>
<evidence type="ECO:0000256" key="3">
    <source>
        <dbReference type="ARBA" id="ARBA00022679"/>
    </source>
</evidence>
<dbReference type="SUPFAM" id="SSF48019">
    <property type="entry name" value="post-AAA+ oligomerization domain-like"/>
    <property type="match status" value="1"/>
</dbReference>
<dbReference type="AlphaFoldDB" id="A0A7Z9C3K8"/>
<evidence type="ECO:0000256" key="6">
    <source>
        <dbReference type="ARBA" id="ARBA00022932"/>
    </source>
</evidence>
<dbReference type="InterPro" id="IPR048466">
    <property type="entry name" value="DNA_pol3_delta-like_C"/>
</dbReference>
<proteinExistence type="inferred from homology"/>
<dbReference type="Gene3D" id="3.40.50.300">
    <property type="entry name" value="P-loop containing nucleotide triphosphate hydrolases"/>
    <property type="match status" value="1"/>
</dbReference>
<dbReference type="Gene3D" id="1.20.272.10">
    <property type="match status" value="1"/>
</dbReference>
<keyword evidence="3" id="KW-0808">Transferase</keyword>
<dbReference type="InterPro" id="IPR027417">
    <property type="entry name" value="P-loop_NTPase"/>
</dbReference>
<keyword evidence="4" id="KW-0548">Nucleotidyltransferase</keyword>
<dbReference type="PANTHER" id="PTHR34388:SF1">
    <property type="entry name" value="DNA POLYMERASE III SUBUNIT DELTA"/>
    <property type="match status" value="1"/>
</dbReference>
<gene>
    <name evidence="11" type="primary">holA</name>
    <name evidence="11" type="ORF">PL9631_940011</name>
</gene>
<dbReference type="SUPFAM" id="SSF52540">
    <property type="entry name" value="P-loop containing nucleoside triphosphate hydrolases"/>
    <property type="match status" value="1"/>
</dbReference>
<dbReference type="GO" id="GO:0003677">
    <property type="term" value="F:DNA binding"/>
    <property type="evidence" value="ECO:0007669"/>
    <property type="project" value="InterPro"/>
</dbReference>
<feature type="domain" description="DNA polymerase III delta N-terminal" evidence="9">
    <location>
        <begin position="4"/>
        <end position="122"/>
    </location>
</feature>
<keyword evidence="12" id="KW-1185">Reference proteome</keyword>
<comment type="catalytic activity">
    <reaction evidence="8">
        <text>DNA(n) + a 2'-deoxyribonucleoside 5'-triphosphate = DNA(n+1) + diphosphate</text>
        <dbReference type="Rhea" id="RHEA:22508"/>
        <dbReference type="Rhea" id="RHEA-COMP:17339"/>
        <dbReference type="Rhea" id="RHEA-COMP:17340"/>
        <dbReference type="ChEBI" id="CHEBI:33019"/>
        <dbReference type="ChEBI" id="CHEBI:61560"/>
        <dbReference type="ChEBI" id="CHEBI:173112"/>
        <dbReference type="EC" id="2.7.7.7"/>
    </reaction>
</comment>
<evidence type="ECO:0000259" key="10">
    <source>
        <dbReference type="Pfam" id="PF21694"/>
    </source>
</evidence>
<evidence type="ECO:0000256" key="7">
    <source>
        <dbReference type="ARBA" id="ARBA00034754"/>
    </source>
</evidence>
<comment type="caution">
    <text evidence="11">The sequence shown here is derived from an EMBL/GenBank/DDBJ whole genome shotgun (WGS) entry which is preliminary data.</text>
</comment>
<dbReference type="InterPro" id="IPR005790">
    <property type="entry name" value="DNA_polIII_delta"/>
</dbReference>
<reference evidence="11" key="1">
    <citation type="submission" date="2019-10" db="EMBL/GenBank/DDBJ databases">
        <authorList>
            <consortium name="Genoscope - CEA"/>
            <person name="William W."/>
        </authorList>
    </citation>
    <scope>NUCLEOTIDE SEQUENCE [LARGE SCALE GENOMIC DNA]</scope>
    <source>
        <strain evidence="11">BBR_PRJEB10994</strain>
    </source>
</reference>
<dbReference type="InterPro" id="IPR008921">
    <property type="entry name" value="DNA_pol3_clamp-load_cplx_C"/>
</dbReference>
<feature type="domain" description="DNA polymerase III delta subunit-like C-terminal" evidence="10">
    <location>
        <begin position="198"/>
        <end position="305"/>
    </location>
</feature>
<dbReference type="RefSeq" id="WP_083622369.1">
    <property type="nucleotide sequence ID" value="NZ_LR735021.1"/>
</dbReference>
<dbReference type="EC" id="2.7.7.7" evidence="1"/>
<name>A0A7Z9C3K8_9CYAN</name>
<keyword evidence="5" id="KW-0235">DNA replication</keyword>
<evidence type="ECO:0000313" key="12">
    <source>
        <dbReference type="Proteomes" id="UP000182190"/>
    </source>
</evidence>
<dbReference type="GO" id="GO:0006261">
    <property type="term" value="P:DNA-templated DNA replication"/>
    <property type="evidence" value="ECO:0007669"/>
    <property type="project" value="TreeGrafter"/>
</dbReference>
<dbReference type="Gene3D" id="1.10.8.60">
    <property type="match status" value="1"/>
</dbReference>
<protein>
    <recommendedName>
        <fullName evidence="2">DNA polymerase III subunit delta</fullName>
        <ecNumber evidence="1">2.7.7.7</ecNumber>
    </recommendedName>
</protein>
<dbReference type="EMBL" id="CZCS02000239">
    <property type="protein sequence ID" value="VXD25170.1"/>
    <property type="molecule type" value="Genomic_DNA"/>
</dbReference>
<evidence type="ECO:0000259" key="9">
    <source>
        <dbReference type="Pfam" id="PF06144"/>
    </source>
</evidence>
<dbReference type="GO" id="GO:0009360">
    <property type="term" value="C:DNA polymerase III complex"/>
    <property type="evidence" value="ECO:0007669"/>
    <property type="project" value="InterPro"/>
</dbReference>
<organism evidence="11 12">
    <name type="scientific">Planktothrix paucivesiculata PCC 9631</name>
    <dbReference type="NCBI Taxonomy" id="671071"/>
    <lineage>
        <taxon>Bacteria</taxon>
        <taxon>Bacillati</taxon>
        <taxon>Cyanobacteriota</taxon>
        <taxon>Cyanophyceae</taxon>
        <taxon>Oscillatoriophycideae</taxon>
        <taxon>Oscillatoriales</taxon>
        <taxon>Microcoleaceae</taxon>
        <taxon>Planktothrix</taxon>
    </lineage>
</organism>
<comment type="similarity">
    <text evidence="7">Belongs to the DNA polymerase HolA subunit family.</text>
</comment>
<evidence type="ECO:0000313" key="11">
    <source>
        <dbReference type="EMBL" id="VXD25170.1"/>
    </source>
</evidence>
<evidence type="ECO:0000256" key="5">
    <source>
        <dbReference type="ARBA" id="ARBA00022705"/>
    </source>
</evidence>
<dbReference type="OrthoDB" id="9775929at2"/>
<sequence length="319" mass="35840">MPVYLYWGNDDYLIERHINQLRRSIVHPGWESFNFFSYPFSPDHFKVALNDIRTIPVGAGGRLVILSNCTELKTINNALLEQFKHILKNLPESNHLLFTSLGSLDQRLKFTKLLCQFATVQEFSLIPSWNTQKLTEQVKDTASSMDISLSHSAAALLASAVGNNTRLLYQELEKLSLVTMGKSIDIHAVETWVTITTTNTFQLAQAICVKDANRATQVFTTLLNHNEPILKIIVTLSSLFRTWLAVKVMVDEGETDSRAIAAVAGVSNPNRVYHIKQEVASISLTRLQHILTQLLDLEILAKTHEDATLCTSQIINLCH</sequence>
<evidence type="ECO:0000256" key="4">
    <source>
        <dbReference type="ARBA" id="ARBA00022695"/>
    </source>
</evidence>
<evidence type="ECO:0000256" key="2">
    <source>
        <dbReference type="ARBA" id="ARBA00017703"/>
    </source>
</evidence>